<protein>
    <submittedName>
        <fullName evidence="2">Uncharacterized protein</fullName>
    </submittedName>
</protein>
<accession>A0A6J5XCC4</accession>
<evidence type="ECO:0000313" key="2">
    <source>
        <dbReference type="EMBL" id="CAB4311500.1"/>
    </source>
</evidence>
<evidence type="ECO:0000313" key="3">
    <source>
        <dbReference type="Proteomes" id="UP000507245"/>
    </source>
</evidence>
<reference evidence="3" key="1">
    <citation type="journal article" date="2020" name="Genome Biol.">
        <title>Gamete binning: chromosome-level and haplotype-resolved genome assembly enabled by high-throughput single-cell sequencing of gamete genomes.</title>
        <authorList>
            <person name="Campoy J.A."/>
            <person name="Sun H."/>
            <person name="Goel M."/>
            <person name="Jiao W.-B."/>
            <person name="Folz-Donahue K."/>
            <person name="Wang N."/>
            <person name="Rubio M."/>
            <person name="Liu C."/>
            <person name="Kukat C."/>
            <person name="Ruiz D."/>
            <person name="Huettel B."/>
            <person name="Schneeberger K."/>
        </authorList>
    </citation>
    <scope>NUCLEOTIDE SEQUENCE [LARGE SCALE GENOMIC DNA]</scope>
    <source>
        <strain evidence="3">cv. Rojo Pasion</strain>
    </source>
</reference>
<dbReference type="EMBL" id="CAEKKB010000005">
    <property type="protein sequence ID" value="CAB4311500.1"/>
    <property type="molecule type" value="Genomic_DNA"/>
</dbReference>
<sequence length="77" mass="8349">MGVKGLKGLTSLLGFEWILFLAMAYQGETGRATAAGIYGGGKRPAHGYEAAEIDTTSFVDKPKLTPTTSQRFLLRKR</sequence>
<proteinExistence type="predicted"/>
<feature type="signal peptide" evidence="1">
    <location>
        <begin position="1"/>
        <end position="24"/>
    </location>
</feature>
<feature type="chain" id="PRO_5026795269" evidence="1">
    <location>
        <begin position="25"/>
        <end position="77"/>
    </location>
</feature>
<keyword evidence="1" id="KW-0732">Signal</keyword>
<evidence type="ECO:0000256" key="1">
    <source>
        <dbReference type="SAM" id="SignalP"/>
    </source>
</evidence>
<dbReference type="AlphaFoldDB" id="A0A6J5XCC4"/>
<gene>
    <name evidence="2" type="ORF">ORAREDHAP_LOCUS33662</name>
</gene>
<keyword evidence="3" id="KW-1185">Reference proteome</keyword>
<name>A0A6J5XCC4_PRUAR</name>
<organism evidence="2 3">
    <name type="scientific">Prunus armeniaca</name>
    <name type="common">Apricot</name>
    <name type="synonym">Armeniaca vulgaris</name>
    <dbReference type="NCBI Taxonomy" id="36596"/>
    <lineage>
        <taxon>Eukaryota</taxon>
        <taxon>Viridiplantae</taxon>
        <taxon>Streptophyta</taxon>
        <taxon>Embryophyta</taxon>
        <taxon>Tracheophyta</taxon>
        <taxon>Spermatophyta</taxon>
        <taxon>Magnoliopsida</taxon>
        <taxon>eudicotyledons</taxon>
        <taxon>Gunneridae</taxon>
        <taxon>Pentapetalae</taxon>
        <taxon>rosids</taxon>
        <taxon>fabids</taxon>
        <taxon>Rosales</taxon>
        <taxon>Rosaceae</taxon>
        <taxon>Amygdaloideae</taxon>
        <taxon>Amygdaleae</taxon>
        <taxon>Prunus</taxon>
    </lineage>
</organism>
<dbReference type="Proteomes" id="UP000507245">
    <property type="component" value="Unassembled WGS sequence"/>
</dbReference>